<keyword evidence="3" id="KW-1185">Reference proteome</keyword>
<reference evidence="3" key="1">
    <citation type="submission" date="2020-09" db="EMBL/GenBank/DDBJ databases">
        <title>Sphingomonas sp., a new species isolated from pork steak.</title>
        <authorList>
            <person name="Heidler von Heilborn D."/>
        </authorList>
    </citation>
    <scope>NUCLEOTIDE SEQUENCE [LARGE SCALE GENOMIC DNA]</scope>
</reference>
<dbReference type="KEGG" id="sari:H5J25_01290"/>
<evidence type="ECO:0000313" key="3">
    <source>
        <dbReference type="Proteomes" id="UP000595894"/>
    </source>
</evidence>
<feature type="chain" id="PRO_5036893982" description="Integron" evidence="1">
    <location>
        <begin position="20"/>
        <end position="151"/>
    </location>
</feature>
<keyword evidence="1" id="KW-0732">Signal</keyword>
<accession>A0A974NV09</accession>
<dbReference type="PROSITE" id="PS51257">
    <property type="entry name" value="PROKAR_LIPOPROTEIN"/>
    <property type="match status" value="1"/>
</dbReference>
<feature type="signal peptide" evidence="1">
    <location>
        <begin position="1"/>
        <end position="19"/>
    </location>
</feature>
<evidence type="ECO:0000256" key="1">
    <source>
        <dbReference type="SAM" id="SignalP"/>
    </source>
</evidence>
<protein>
    <recommendedName>
        <fullName evidence="4">Integron</fullName>
    </recommendedName>
</protein>
<proteinExistence type="predicted"/>
<name>A0A974NV09_9SPHN</name>
<dbReference type="RefSeq" id="WP_202093992.1">
    <property type="nucleotide sequence ID" value="NZ_CP061035.1"/>
</dbReference>
<evidence type="ECO:0008006" key="4">
    <source>
        <dbReference type="Google" id="ProtNLM"/>
    </source>
</evidence>
<sequence length="151" mass="15895">MRLPLFALLLFLVACAPRASVGNEDDDMLNVTSEPMKPGTRPVQIGEGGPAFAACATVGRVVNISATGETYLPVRAAPFLEADEVSRLPNDTRLLVCTRSIDQRWQGVVVPPADRPGTDCGVSAPVASRQPYSGPCVSGWVASAFVRAVAN</sequence>
<gene>
    <name evidence="2" type="ORF">H5J25_01290</name>
</gene>
<evidence type="ECO:0000313" key="2">
    <source>
        <dbReference type="EMBL" id="QQV77489.1"/>
    </source>
</evidence>
<dbReference type="Proteomes" id="UP000595894">
    <property type="component" value="Chromosome"/>
</dbReference>
<dbReference type="AlphaFoldDB" id="A0A974NV09"/>
<organism evidence="2 3">
    <name type="scientific">Sphingomonas aliaeris</name>
    <dbReference type="NCBI Taxonomy" id="2759526"/>
    <lineage>
        <taxon>Bacteria</taxon>
        <taxon>Pseudomonadati</taxon>
        <taxon>Pseudomonadota</taxon>
        <taxon>Alphaproteobacteria</taxon>
        <taxon>Sphingomonadales</taxon>
        <taxon>Sphingomonadaceae</taxon>
        <taxon>Sphingomonas</taxon>
    </lineage>
</organism>
<dbReference type="EMBL" id="CP061035">
    <property type="protein sequence ID" value="QQV77489.1"/>
    <property type="molecule type" value="Genomic_DNA"/>
</dbReference>